<gene>
    <name evidence="3" type="ORF">M427DRAFT_73140</name>
</gene>
<protein>
    <recommendedName>
        <fullName evidence="2">Methyltransferase FkbM domain-containing protein</fullName>
    </recommendedName>
</protein>
<dbReference type="Pfam" id="PF05050">
    <property type="entry name" value="Methyltransf_21"/>
    <property type="match status" value="1"/>
</dbReference>
<dbReference type="InterPro" id="IPR029063">
    <property type="entry name" value="SAM-dependent_MTases_sf"/>
</dbReference>
<dbReference type="SUPFAM" id="SSF53335">
    <property type="entry name" value="S-adenosyl-L-methionine-dependent methyltransferases"/>
    <property type="match status" value="1"/>
</dbReference>
<dbReference type="Proteomes" id="UP000070544">
    <property type="component" value="Unassembled WGS sequence"/>
</dbReference>
<dbReference type="Gene3D" id="3.40.50.150">
    <property type="entry name" value="Vaccinia Virus protein VP39"/>
    <property type="match status" value="1"/>
</dbReference>
<keyword evidence="1" id="KW-0472">Membrane</keyword>
<evidence type="ECO:0000256" key="1">
    <source>
        <dbReference type="SAM" id="Phobius"/>
    </source>
</evidence>
<evidence type="ECO:0000259" key="2">
    <source>
        <dbReference type="Pfam" id="PF05050"/>
    </source>
</evidence>
<keyword evidence="1" id="KW-1133">Transmembrane helix</keyword>
<organism evidence="3 4">
    <name type="scientific">Gonapodya prolifera (strain JEL478)</name>
    <name type="common">Monoblepharis prolifera</name>
    <dbReference type="NCBI Taxonomy" id="1344416"/>
    <lineage>
        <taxon>Eukaryota</taxon>
        <taxon>Fungi</taxon>
        <taxon>Fungi incertae sedis</taxon>
        <taxon>Chytridiomycota</taxon>
        <taxon>Chytridiomycota incertae sedis</taxon>
        <taxon>Monoblepharidomycetes</taxon>
        <taxon>Monoblepharidales</taxon>
        <taxon>Gonapodyaceae</taxon>
        <taxon>Gonapodya</taxon>
    </lineage>
</organism>
<sequence>MLDKRPTSTARIVQILPIAAATVGGFVGGLVLGSFGSSNFADNFGGSGSMDVRSDALNVAQLVIEPVSVELVNAVPDAAAAVPVPNVALVQGDRFSGGPLECHMDLSKAKKIKNRLLKAEWVWPQDIEESKVKLQQSWFNTQEGAAITIVDRALASANAASTHHFLDIGANQGFYSLIAGHRGYRAIGIEVQRTCAEHFSCNAVWNGYTGHELWNRYAAEQVDEVTGRVIQIDGGLCSGHTSVVQEGLGHTPKTEFVPIRPLDVGRMVLERGLKIAAVKIDTEGYEANIFRSLRPLLAQRAIPNILVEMGPNSWETFGVPREEAMALFRQMYEEWGMTAYRVHGLPLKPAPKLPLDLSSWVTHLPTFEDLETELEDLWVADFWFTLDGEAVIQATY</sequence>
<accession>A0A139A335</accession>
<proteinExistence type="predicted"/>
<dbReference type="EMBL" id="KQ965806">
    <property type="protein sequence ID" value="KXS11170.1"/>
    <property type="molecule type" value="Genomic_DNA"/>
</dbReference>
<reference evidence="3 4" key="1">
    <citation type="journal article" date="2015" name="Genome Biol. Evol.">
        <title>Phylogenomic analyses indicate that early fungi evolved digesting cell walls of algal ancestors of land plants.</title>
        <authorList>
            <person name="Chang Y."/>
            <person name="Wang S."/>
            <person name="Sekimoto S."/>
            <person name="Aerts A.L."/>
            <person name="Choi C."/>
            <person name="Clum A."/>
            <person name="LaButti K.M."/>
            <person name="Lindquist E.A."/>
            <person name="Yee Ngan C."/>
            <person name="Ohm R.A."/>
            <person name="Salamov A.A."/>
            <person name="Grigoriev I.V."/>
            <person name="Spatafora J.W."/>
            <person name="Berbee M.L."/>
        </authorList>
    </citation>
    <scope>NUCLEOTIDE SEQUENCE [LARGE SCALE GENOMIC DNA]</scope>
    <source>
        <strain evidence="3 4">JEL478</strain>
    </source>
</reference>
<feature type="transmembrane region" description="Helical" evidence="1">
    <location>
        <begin position="12"/>
        <end position="35"/>
    </location>
</feature>
<evidence type="ECO:0000313" key="4">
    <source>
        <dbReference type="Proteomes" id="UP000070544"/>
    </source>
</evidence>
<keyword evidence="4" id="KW-1185">Reference proteome</keyword>
<feature type="domain" description="Methyltransferase FkbM" evidence="2">
    <location>
        <begin position="167"/>
        <end position="316"/>
    </location>
</feature>
<dbReference type="InterPro" id="IPR006342">
    <property type="entry name" value="FkbM_mtfrase"/>
</dbReference>
<evidence type="ECO:0000313" key="3">
    <source>
        <dbReference type="EMBL" id="KXS11170.1"/>
    </source>
</evidence>
<dbReference type="OrthoDB" id="540883at2759"/>
<name>A0A139A335_GONPJ</name>
<keyword evidence="1" id="KW-0812">Transmembrane</keyword>
<dbReference type="NCBIfam" id="TIGR01444">
    <property type="entry name" value="fkbM_fam"/>
    <property type="match status" value="1"/>
</dbReference>
<dbReference type="AlphaFoldDB" id="A0A139A335"/>